<evidence type="ECO:0000256" key="1">
    <source>
        <dbReference type="ARBA" id="ARBA00022723"/>
    </source>
</evidence>
<keyword evidence="5" id="KW-0472">Membrane</keyword>
<gene>
    <name evidence="7" type="ORF">K2173_014821</name>
</gene>
<dbReference type="AlphaFoldDB" id="A0AAV8THM6"/>
<dbReference type="GO" id="GO:0008270">
    <property type="term" value="F:zinc ion binding"/>
    <property type="evidence" value="ECO:0007669"/>
    <property type="project" value="UniProtKB-KW"/>
</dbReference>
<organism evidence="7 8">
    <name type="scientific">Erythroxylum novogranatense</name>
    <dbReference type="NCBI Taxonomy" id="1862640"/>
    <lineage>
        <taxon>Eukaryota</taxon>
        <taxon>Viridiplantae</taxon>
        <taxon>Streptophyta</taxon>
        <taxon>Embryophyta</taxon>
        <taxon>Tracheophyta</taxon>
        <taxon>Spermatophyta</taxon>
        <taxon>Magnoliopsida</taxon>
        <taxon>eudicotyledons</taxon>
        <taxon>Gunneridae</taxon>
        <taxon>Pentapetalae</taxon>
        <taxon>rosids</taxon>
        <taxon>fabids</taxon>
        <taxon>Malpighiales</taxon>
        <taxon>Erythroxylaceae</taxon>
        <taxon>Erythroxylum</taxon>
    </lineage>
</organism>
<dbReference type="InterPro" id="IPR013083">
    <property type="entry name" value="Znf_RING/FYVE/PHD"/>
</dbReference>
<dbReference type="Gene3D" id="3.30.40.10">
    <property type="entry name" value="Zinc/RING finger domain, C3HC4 (zinc finger)"/>
    <property type="match status" value="1"/>
</dbReference>
<accession>A0AAV8THM6</accession>
<dbReference type="Proteomes" id="UP001159364">
    <property type="component" value="Linkage Group LG05"/>
</dbReference>
<evidence type="ECO:0000313" key="7">
    <source>
        <dbReference type="EMBL" id="KAJ8765699.1"/>
    </source>
</evidence>
<evidence type="ECO:0000259" key="6">
    <source>
        <dbReference type="PROSITE" id="PS50089"/>
    </source>
</evidence>
<evidence type="ECO:0000256" key="2">
    <source>
        <dbReference type="ARBA" id="ARBA00022771"/>
    </source>
</evidence>
<proteinExistence type="predicted"/>
<evidence type="ECO:0000256" key="4">
    <source>
        <dbReference type="PROSITE-ProRule" id="PRU00175"/>
    </source>
</evidence>
<keyword evidence="8" id="KW-1185">Reference proteome</keyword>
<evidence type="ECO:0000313" key="8">
    <source>
        <dbReference type="Proteomes" id="UP001159364"/>
    </source>
</evidence>
<feature type="domain" description="RING-type" evidence="6">
    <location>
        <begin position="133"/>
        <end position="173"/>
    </location>
</feature>
<keyword evidence="3" id="KW-0862">Zinc</keyword>
<dbReference type="GO" id="GO:0016567">
    <property type="term" value="P:protein ubiquitination"/>
    <property type="evidence" value="ECO:0007669"/>
    <property type="project" value="TreeGrafter"/>
</dbReference>
<dbReference type="EMBL" id="JAIWQS010000005">
    <property type="protein sequence ID" value="KAJ8765699.1"/>
    <property type="molecule type" value="Genomic_DNA"/>
</dbReference>
<comment type="caution">
    <text evidence="7">The sequence shown here is derived from an EMBL/GenBank/DDBJ whole genome shotgun (WGS) entry which is preliminary data.</text>
</comment>
<dbReference type="InterPro" id="IPR001841">
    <property type="entry name" value="Znf_RING"/>
</dbReference>
<name>A0AAV8THM6_9ROSI</name>
<dbReference type="Pfam" id="PF13920">
    <property type="entry name" value="zf-C3HC4_3"/>
    <property type="match status" value="1"/>
</dbReference>
<keyword evidence="5" id="KW-1133">Transmembrane helix</keyword>
<dbReference type="PANTHER" id="PTHR46858:SF14">
    <property type="entry name" value="RING-TYPE DOMAIN-CONTAINING PROTEIN"/>
    <property type="match status" value="1"/>
</dbReference>
<evidence type="ECO:0000256" key="5">
    <source>
        <dbReference type="SAM" id="Phobius"/>
    </source>
</evidence>
<dbReference type="PANTHER" id="PTHR46858">
    <property type="entry name" value="OS05G0521000 PROTEIN"/>
    <property type="match status" value="1"/>
</dbReference>
<keyword evidence="1" id="KW-0479">Metal-binding</keyword>
<keyword evidence="5" id="KW-0812">Transmembrane</keyword>
<feature type="transmembrane region" description="Helical" evidence="5">
    <location>
        <begin position="38"/>
        <end position="63"/>
    </location>
</feature>
<keyword evidence="2 4" id="KW-0863">Zinc-finger</keyword>
<dbReference type="GO" id="GO:0061630">
    <property type="term" value="F:ubiquitin protein ligase activity"/>
    <property type="evidence" value="ECO:0007669"/>
    <property type="project" value="TreeGrafter"/>
</dbReference>
<protein>
    <recommendedName>
        <fullName evidence="6">RING-type domain-containing protein</fullName>
    </recommendedName>
</protein>
<evidence type="ECO:0000256" key="3">
    <source>
        <dbReference type="ARBA" id="ARBA00022833"/>
    </source>
</evidence>
<dbReference type="PROSITE" id="PS50089">
    <property type="entry name" value="ZF_RING_2"/>
    <property type="match status" value="1"/>
</dbReference>
<dbReference type="SMART" id="SM00184">
    <property type="entry name" value="RING"/>
    <property type="match status" value="1"/>
</dbReference>
<reference evidence="7 8" key="1">
    <citation type="submission" date="2021-09" db="EMBL/GenBank/DDBJ databases">
        <title>Genomic insights and catalytic innovation underlie evolution of tropane alkaloids biosynthesis.</title>
        <authorList>
            <person name="Wang Y.-J."/>
            <person name="Tian T."/>
            <person name="Huang J.-P."/>
            <person name="Huang S.-X."/>
        </authorList>
    </citation>
    <scope>NUCLEOTIDE SEQUENCE [LARGE SCALE GENOMIC DNA]</scope>
    <source>
        <strain evidence="7">KIB-2018</strain>
        <tissue evidence="7">Leaf</tissue>
    </source>
</reference>
<sequence length="184" mass="20462">MRFAVDRLKQAASSSTTGNYSIVINHLLPNDVVNWNSFLALLVHLVAYVAILVVMMFIVFVIMKCLANFEDQRTLLEITGNDTDPLLPTKAGTITYGTCGNDLESGKCSSCSSSSSSSRSGSFSSELYDAKLCIICFDEERNCFFVPCGHSATCYFCAQRIFYGENKVCPVCRRLIRRVRKLFA</sequence>
<dbReference type="SUPFAM" id="SSF57850">
    <property type="entry name" value="RING/U-box"/>
    <property type="match status" value="1"/>
</dbReference>